<comment type="caution">
    <text evidence="3">The sequence shown here is derived from an EMBL/GenBank/DDBJ whole genome shotgun (WGS) entry which is preliminary data.</text>
</comment>
<organism evidence="3 4">
    <name type="scientific">Mucuna pruriens</name>
    <name type="common">Velvet bean</name>
    <name type="synonym">Dolichos pruriens</name>
    <dbReference type="NCBI Taxonomy" id="157652"/>
    <lineage>
        <taxon>Eukaryota</taxon>
        <taxon>Viridiplantae</taxon>
        <taxon>Streptophyta</taxon>
        <taxon>Embryophyta</taxon>
        <taxon>Tracheophyta</taxon>
        <taxon>Spermatophyta</taxon>
        <taxon>Magnoliopsida</taxon>
        <taxon>eudicotyledons</taxon>
        <taxon>Gunneridae</taxon>
        <taxon>Pentapetalae</taxon>
        <taxon>rosids</taxon>
        <taxon>fabids</taxon>
        <taxon>Fabales</taxon>
        <taxon>Fabaceae</taxon>
        <taxon>Papilionoideae</taxon>
        <taxon>50 kb inversion clade</taxon>
        <taxon>NPAAA clade</taxon>
        <taxon>indigoferoid/millettioid clade</taxon>
        <taxon>Phaseoleae</taxon>
        <taxon>Mucuna</taxon>
    </lineage>
</organism>
<protein>
    <recommendedName>
        <fullName evidence="2">DUF659 domain-containing protein</fullName>
    </recommendedName>
</protein>
<evidence type="ECO:0000259" key="2">
    <source>
        <dbReference type="Pfam" id="PF04937"/>
    </source>
</evidence>
<dbReference type="OrthoDB" id="2442898at2759"/>
<accession>A0A371EW84</accession>
<evidence type="ECO:0000256" key="1">
    <source>
        <dbReference type="SAM" id="MobiDB-lite"/>
    </source>
</evidence>
<dbReference type="InterPro" id="IPR007021">
    <property type="entry name" value="DUF659"/>
</dbReference>
<evidence type="ECO:0000313" key="4">
    <source>
        <dbReference type="Proteomes" id="UP000257109"/>
    </source>
</evidence>
<dbReference type="Proteomes" id="UP000257109">
    <property type="component" value="Unassembled WGS sequence"/>
</dbReference>
<dbReference type="STRING" id="157652.A0A371EW84"/>
<name>A0A371EW84_MUCPR</name>
<feature type="non-terminal residue" evidence="3">
    <location>
        <position position="1"/>
    </location>
</feature>
<sequence>MKMRKTRCKRLPTSSSSSTEVSSAVAKKKNVNVKRTLDLHFFRKPEETIQLEKKQEANKNGIPFNVAQPNSFKLMIEAVGNYASHLKPPSYHELRISILKKVLEYTKDLFKGHEEDQMKYGCSIMSHGWTNRKNRMLINFLVNYSMETMFVKSIDASKFMKTEDKVYELLNSFVEEIGEKNVIQVVTDNESNYVMADNHKNKIILDAMCYHRLDLMLEDIGKIAKVKKSYTKKHQASRLHLQPLIGFEHHEEVHKQTWSYKICKHLTLQRLQKQKVNLKRMFTLDEWVESKATKDPKGKKAIDVVLMPSFWNNVVYTLKTMGPIARVLRLVDNEKRPTMGYIYEVIDRTKEAIQKISIRISLQSFIEDGIQLPHPLYAIGYSPNPEFFYMNRNIEMDCEVLEGLYKCNDKLSENDEFVYHIHNELTIYKRATR</sequence>
<dbReference type="Pfam" id="PF04937">
    <property type="entry name" value="DUF659"/>
    <property type="match status" value="1"/>
</dbReference>
<keyword evidence="4" id="KW-1185">Reference proteome</keyword>
<proteinExistence type="predicted"/>
<dbReference type="PANTHER" id="PTHR32166">
    <property type="entry name" value="OSJNBA0013A04.12 PROTEIN"/>
    <property type="match status" value="1"/>
</dbReference>
<feature type="domain" description="DUF659" evidence="2">
    <location>
        <begin position="89"/>
        <end position="231"/>
    </location>
</feature>
<feature type="compositionally biased region" description="Low complexity" evidence="1">
    <location>
        <begin position="13"/>
        <end position="23"/>
    </location>
</feature>
<reference evidence="3" key="1">
    <citation type="submission" date="2018-05" db="EMBL/GenBank/DDBJ databases">
        <title>Draft genome of Mucuna pruriens seed.</title>
        <authorList>
            <person name="Nnadi N.E."/>
            <person name="Vos R."/>
            <person name="Hasami M.H."/>
            <person name="Devisetty U.K."/>
            <person name="Aguiy J.C."/>
        </authorList>
    </citation>
    <scope>NUCLEOTIDE SEQUENCE [LARGE SCALE GENOMIC DNA]</scope>
    <source>
        <strain evidence="3">JCA_2017</strain>
    </source>
</reference>
<dbReference type="SUPFAM" id="SSF53098">
    <property type="entry name" value="Ribonuclease H-like"/>
    <property type="match status" value="1"/>
</dbReference>
<dbReference type="AlphaFoldDB" id="A0A371EW84"/>
<dbReference type="EMBL" id="QJKJ01011748">
    <property type="protein sequence ID" value="RDX70318.1"/>
    <property type="molecule type" value="Genomic_DNA"/>
</dbReference>
<feature type="region of interest" description="Disordered" evidence="1">
    <location>
        <begin position="1"/>
        <end position="23"/>
    </location>
</feature>
<dbReference type="PANTHER" id="PTHR32166:SF74">
    <property type="entry name" value="OS05G0256350 PROTEIN"/>
    <property type="match status" value="1"/>
</dbReference>
<feature type="compositionally biased region" description="Basic residues" evidence="1">
    <location>
        <begin position="1"/>
        <end position="10"/>
    </location>
</feature>
<dbReference type="InterPro" id="IPR012337">
    <property type="entry name" value="RNaseH-like_sf"/>
</dbReference>
<gene>
    <name evidence="3" type="ORF">CR513_50457</name>
</gene>
<evidence type="ECO:0000313" key="3">
    <source>
        <dbReference type="EMBL" id="RDX70318.1"/>
    </source>
</evidence>